<dbReference type="Proteomes" id="UP000051242">
    <property type="component" value="Unassembled WGS sequence"/>
</dbReference>
<evidence type="ECO:0000313" key="2">
    <source>
        <dbReference type="Proteomes" id="UP000051242"/>
    </source>
</evidence>
<proteinExistence type="predicted"/>
<name>A0A0R2SX14_9GAMM</name>
<reference evidence="1 2" key="1">
    <citation type="submission" date="2015-10" db="EMBL/GenBank/DDBJ databases">
        <title>Metagenome-Assembled Genomes uncover a global brackish microbiome.</title>
        <authorList>
            <person name="Hugerth L.W."/>
            <person name="Larsson J."/>
            <person name="Alneberg J."/>
            <person name="Lindh M.V."/>
            <person name="Legrand C."/>
            <person name="Pinhassi J."/>
            <person name="Andersson A.F."/>
        </authorList>
    </citation>
    <scope>NUCLEOTIDE SEQUENCE [LARGE SCALE GENOMIC DNA]</scope>
    <source>
        <strain evidence="1">BACL22 MAG-120619-bin3</strain>
    </source>
</reference>
<organism evidence="1 2">
    <name type="scientific">OM182 bacterium BACL3 MAG-120619-bin3</name>
    <dbReference type="NCBI Taxonomy" id="1655593"/>
    <lineage>
        <taxon>Bacteria</taxon>
        <taxon>Pseudomonadati</taxon>
        <taxon>Pseudomonadota</taxon>
        <taxon>Gammaproteobacteria</taxon>
        <taxon>OMG group</taxon>
        <taxon>OM182 clade</taxon>
    </lineage>
</organism>
<accession>A0A0R2SX14</accession>
<dbReference type="EMBL" id="LICD01000168">
    <property type="protein sequence ID" value="KRO79492.1"/>
    <property type="molecule type" value="Genomic_DNA"/>
</dbReference>
<protein>
    <submittedName>
        <fullName evidence="1">Uncharacterized protein</fullName>
    </submittedName>
</protein>
<evidence type="ECO:0000313" key="1">
    <source>
        <dbReference type="EMBL" id="KRO79492.1"/>
    </source>
</evidence>
<gene>
    <name evidence="1" type="ORF">ABR85_09910</name>
</gene>
<sequence length="214" mass="24576">MNEARLKQAERWFLTKYPGGFAHPELAAVGKKHRLDKMQAFVEESFAKKKFRDTDDLLTDWVKLVSRASLVSIFEKPKFRDLVSNLAPKEKNRITAGLKAQLHGDQEKGFEQVLQILLRYKFAKWSIISLAPVYANPQDEVFVKPTTAKGIISYLELDNLVYRPQPSWEFYTEFRRQIAQLRTRVDPSVAPNSPAFTGFLMMALRAGEELSGRP</sequence>
<comment type="caution">
    <text evidence="1">The sequence shown here is derived from an EMBL/GenBank/DDBJ whole genome shotgun (WGS) entry which is preliminary data.</text>
</comment>
<dbReference type="AlphaFoldDB" id="A0A0R2SX14"/>